<gene>
    <name evidence="5" type="ORF">CFD26_104879</name>
</gene>
<dbReference type="Gene3D" id="1.25.40.20">
    <property type="entry name" value="Ankyrin repeat-containing domain"/>
    <property type="match status" value="1"/>
</dbReference>
<dbReference type="EMBL" id="NIDN02000152">
    <property type="protein sequence ID" value="RLL95451.1"/>
    <property type="molecule type" value="Genomic_DNA"/>
</dbReference>
<protein>
    <submittedName>
        <fullName evidence="5">Uncharacterized protein</fullName>
    </submittedName>
</protein>
<feature type="repeat" description="ANK" evidence="3">
    <location>
        <begin position="266"/>
        <end position="298"/>
    </location>
</feature>
<dbReference type="PROSITE" id="PS50088">
    <property type="entry name" value="ANK_REPEAT"/>
    <property type="match status" value="2"/>
</dbReference>
<sequence length="343" mass="38152">MISQDRHDIYVAFASWDEVHADRNTRGYEEKNKSDDPNAYLKATDDITIEPIPTSTAANRQDAVVYSRSLRWGASSSVVPSRKALDSYKDADIIIGPLSLKDLFESDQEVVIMLFLFGFVLRICIHAVRARKGDDQQNPPLNARYPELGEDSARIRKRNRHIWSKAEQAVRKTAKTKGHARQQPATKKVSPNGEKPRQRDFWASIPHKAGGGIPIITSSRLESRHAQVDLLDYLVRTLGADLSARVPMYTIWDAAYSRSNTTIYMKPTTALHAAALGQNEAVAQRLIELGADVNALNRDGASPLHYAAHNSATAPAVVRLLLEHGGKTETEDTYIAARHHNSK</sequence>
<keyword evidence="1" id="KW-0677">Repeat</keyword>
<dbReference type="AlphaFoldDB" id="A0A3R7LWG3"/>
<dbReference type="InterPro" id="IPR036770">
    <property type="entry name" value="Ankyrin_rpt-contain_sf"/>
</dbReference>
<accession>A0A3R7LWG3</accession>
<keyword evidence="2 3" id="KW-0040">ANK repeat</keyword>
<evidence type="ECO:0000256" key="3">
    <source>
        <dbReference type="PROSITE-ProRule" id="PRU00023"/>
    </source>
</evidence>
<dbReference type="InterPro" id="IPR050745">
    <property type="entry name" value="Multifunctional_regulatory"/>
</dbReference>
<name>A0A3R7LWG3_9EURO</name>
<dbReference type="PANTHER" id="PTHR24189">
    <property type="entry name" value="MYOTROPHIN"/>
    <property type="match status" value="1"/>
</dbReference>
<reference evidence="5 6" key="1">
    <citation type="submission" date="2018-08" db="EMBL/GenBank/DDBJ databases">
        <title>Draft genome sequences of two Aspergillus turcosus clinical strains isolated from bronchoalveolar lavage fluid: one azole-susceptible and the other azole-resistant.</title>
        <authorList>
            <person name="Parent-Michaud M."/>
            <person name="Dufresne P.J."/>
            <person name="Fournier E."/>
            <person name="Martineau C."/>
            <person name="Moreira S."/>
            <person name="Perkins V."/>
            <person name="De Repentigny L."/>
            <person name="Dufresne S.F."/>
        </authorList>
    </citation>
    <scope>NUCLEOTIDE SEQUENCE [LARGE SCALE GENOMIC DNA]</scope>
    <source>
        <strain evidence="5">HMR AF 1038</strain>
    </source>
</reference>
<dbReference type="OrthoDB" id="20872at2759"/>
<keyword evidence="6" id="KW-1185">Reference proteome</keyword>
<evidence type="ECO:0000313" key="6">
    <source>
        <dbReference type="Proteomes" id="UP000215289"/>
    </source>
</evidence>
<dbReference type="STRING" id="1245748.A0A3R7LWG3"/>
<proteinExistence type="predicted"/>
<organism evidence="5 6">
    <name type="scientific">Aspergillus turcosus</name>
    <dbReference type="NCBI Taxonomy" id="1245748"/>
    <lineage>
        <taxon>Eukaryota</taxon>
        <taxon>Fungi</taxon>
        <taxon>Dikarya</taxon>
        <taxon>Ascomycota</taxon>
        <taxon>Pezizomycotina</taxon>
        <taxon>Eurotiomycetes</taxon>
        <taxon>Eurotiomycetidae</taxon>
        <taxon>Eurotiales</taxon>
        <taxon>Aspergillaceae</taxon>
        <taxon>Aspergillus</taxon>
        <taxon>Aspergillus subgen. Fumigati</taxon>
    </lineage>
</organism>
<feature type="region of interest" description="Disordered" evidence="4">
    <location>
        <begin position="169"/>
        <end position="198"/>
    </location>
</feature>
<evidence type="ECO:0000256" key="1">
    <source>
        <dbReference type="ARBA" id="ARBA00022737"/>
    </source>
</evidence>
<dbReference type="SUPFAM" id="SSF48403">
    <property type="entry name" value="Ankyrin repeat"/>
    <property type="match status" value="1"/>
</dbReference>
<feature type="repeat" description="ANK" evidence="3">
    <location>
        <begin position="299"/>
        <end position="333"/>
    </location>
</feature>
<comment type="caution">
    <text evidence="5">The sequence shown here is derived from an EMBL/GenBank/DDBJ whole genome shotgun (WGS) entry which is preliminary data.</text>
</comment>
<dbReference type="Proteomes" id="UP000215289">
    <property type="component" value="Unassembled WGS sequence"/>
</dbReference>
<dbReference type="PANTHER" id="PTHR24189:SF50">
    <property type="entry name" value="ANKYRIN REPEAT AND SOCS BOX PROTEIN 2"/>
    <property type="match status" value="1"/>
</dbReference>
<evidence type="ECO:0000256" key="4">
    <source>
        <dbReference type="SAM" id="MobiDB-lite"/>
    </source>
</evidence>
<evidence type="ECO:0000313" key="5">
    <source>
        <dbReference type="EMBL" id="RLL95451.1"/>
    </source>
</evidence>
<evidence type="ECO:0000256" key="2">
    <source>
        <dbReference type="ARBA" id="ARBA00023043"/>
    </source>
</evidence>
<dbReference type="Pfam" id="PF12796">
    <property type="entry name" value="Ank_2"/>
    <property type="match status" value="1"/>
</dbReference>
<dbReference type="SMART" id="SM00248">
    <property type="entry name" value="ANK"/>
    <property type="match status" value="2"/>
</dbReference>
<dbReference type="InterPro" id="IPR002110">
    <property type="entry name" value="Ankyrin_rpt"/>
</dbReference>
<dbReference type="PROSITE" id="PS50297">
    <property type="entry name" value="ANK_REP_REGION"/>
    <property type="match status" value="2"/>
</dbReference>